<name>A0A940T4A0_9MICO</name>
<feature type="compositionally biased region" description="Gly residues" evidence="1">
    <location>
        <begin position="106"/>
        <end position="124"/>
    </location>
</feature>
<feature type="signal peptide" evidence="2">
    <location>
        <begin position="1"/>
        <end position="22"/>
    </location>
</feature>
<evidence type="ECO:0000256" key="1">
    <source>
        <dbReference type="SAM" id="MobiDB-lite"/>
    </source>
</evidence>
<feature type="region of interest" description="Disordered" evidence="1">
    <location>
        <begin position="104"/>
        <end position="124"/>
    </location>
</feature>
<keyword evidence="5" id="KW-1185">Reference proteome</keyword>
<evidence type="ECO:0000259" key="3">
    <source>
        <dbReference type="Pfam" id="PF01551"/>
    </source>
</evidence>
<comment type="caution">
    <text evidence="4">The sequence shown here is derived from an EMBL/GenBank/DDBJ whole genome shotgun (WGS) entry which is preliminary data.</text>
</comment>
<organism evidence="4 5">
    <name type="scientific">Leucobacter exalbidus</name>
    <dbReference type="NCBI Taxonomy" id="662960"/>
    <lineage>
        <taxon>Bacteria</taxon>
        <taxon>Bacillati</taxon>
        <taxon>Actinomycetota</taxon>
        <taxon>Actinomycetes</taxon>
        <taxon>Micrococcales</taxon>
        <taxon>Microbacteriaceae</taxon>
        <taxon>Leucobacter</taxon>
    </lineage>
</organism>
<sequence length="273" mass="26895">MSAAALVGCVAAALCIGVPVLAASSHLVTAHRVTGAADAAALAAADALAGWLDGDPCDNAAEVAVSVDATIAQCDIEQASGDVRVVLRVSTPIGEVTARSRAGGVPAAGGGASGTPVSGGPGGGAAAGHWVWPATGRGIAQGFHDGLSIDLNAPLGSALLAPFDGVIVAAGPDGGQIPAVCRATPAWWRGENETVIVRHEYAGHTLFSSHNHIAPGSTRALGLAVGDRVAAGSQVATAGMSGCTSGPHTHFTLSTRPENSFPDLNPFAFLTPP</sequence>
<protein>
    <submittedName>
        <fullName evidence="4">Secretion/DNA translocation related TadE-like protein</fullName>
    </submittedName>
</protein>
<accession>A0A940T4A0</accession>
<dbReference type="PANTHER" id="PTHR21666:SF270">
    <property type="entry name" value="MUREIN HYDROLASE ACTIVATOR ENVC"/>
    <property type="match status" value="1"/>
</dbReference>
<dbReference type="InterPro" id="IPR016047">
    <property type="entry name" value="M23ase_b-sheet_dom"/>
</dbReference>
<dbReference type="Proteomes" id="UP000675163">
    <property type="component" value="Unassembled WGS sequence"/>
</dbReference>
<dbReference type="Pfam" id="PF01551">
    <property type="entry name" value="Peptidase_M23"/>
    <property type="match status" value="1"/>
</dbReference>
<feature type="chain" id="PRO_5037520640" evidence="2">
    <location>
        <begin position="23"/>
        <end position="273"/>
    </location>
</feature>
<reference evidence="4" key="1">
    <citation type="submission" date="2021-02" db="EMBL/GenBank/DDBJ databases">
        <title>Sequencing the genomes of 1000 actinobacteria strains.</title>
        <authorList>
            <person name="Klenk H.-P."/>
        </authorList>
    </citation>
    <scope>NUCLEOTIDE SEQUENCE</scope>
    <source>
        <strain evidence="4">DSM 22850</strain>
    </source>
</reference>
<evidence type="ECO:0000313" key="5">
    <source>
        <dbReference type="Proteomes" id="UP000675163"/>
    </source>
</evidence>
<dbReference type="SUPFAM" id="SSF51261">
    <property type="entry name" value="Duplicated hybrid motif"/>
    <property type="match status" value="1"/>
</dbReference>
<dbReference type="InterPro" id="IPR011055">
    <property type="entry name" value="Dup_hybrid_motif"/>
</dbReference>
<dbReference type="Gene3D" id="2.70.70.10">
    <property type="entry name" value="Glucose Permease (Domain IIA)"/>
    <property type="match status" value="1"/>
</dbReference>
<gene>
    <name evidence="4" type="ORF">JOF28_002249</name>
</gene>
<dbReference type="GO" id="GO:0004222">
    <property type="term" value="F:metalloendopeptidase activity"/>
    <property type="evidence" value="ECO:0007669"/>
    <property type="project" value="TreeGrafter"/>
</dbReference>
<dbReference type="InterPro" id="IPR050570">
    <property type="entry name" value="Cell_wall_metabolism_enzyme"/>
</dbReference>
<dbReference type="AlphaFoldDB" id="A0A940T4A0"/>
<proteinExistence type="predicted"/>
<dbReference type="RefSeq" id="WP_209705828.1">
    <property type="nucleotide sequence ID" value="NZ_JAFIDA010000001.1"/>
</dbReference>
<keyword evidence="2" id="KW-0732">Signal</keyword>
<evidence type="ECO:0000256" key="2">
    <source>
        <dbReference type="SAM" id="SignalP"/>
    </source>
</evidence>
<dbReference type="CDD" id="cd12797">
    <property type="entry name" value="M23_peptidase"/>
    <property type="match status" value="1"/>
</dbReference>
<evidence type="ECO:0000313" key="4">
    <source>
        <dbReference type="EMBL" id="MBP1327017.1"/>
    </source>
</evidence>
<dbReference type="PANTHER" id="PTHR21666">
    <property type="entry name" value="PEPTIDASE-RELATED"/>
    <property type="match status" value="1"/>
</dbReference>
<feature type="domain" description="M23ase beta-sheet core" evidence="3">
    <location>
        <begin position="148"/>
        <end position="255"/>
    </location>
</feature>
<dbReference type="EMBL" id="JAFIDA010000001">
    <property type="protein sequence ID" value="MBP1327017.1"/>
    <property type="molecule type" value="Genomic_DNA"/>
</dbReference>